<reference evidence="8" key="1">
    <citation type="submission" date="2023-06" db="EMBL/GenBank/DDBJ databases">
        <title>Genome-scale phylogeny and comparative genomics of the fungal order Sordariales.</title>
        <authorList>
            <consortium name="Lawrence Berkeley National Laboratory"/>
            <person name="Hensen N."/>
            <person name="Bonometti L."/>
            <person name="Westerberg I."/>
            <person name="Brannstrom I.O."/>
            <person name="Guillou S."/>
            <person name="Cros-Aarteil S."/>
            <person name="Calhoun S."/>
            <person name="Haridas S."/>
            <person name="Kuo A."/>
            <person name="Mondo S."/>
            <person name="Pangilinan J."/>
            <person name="Riley R."/>
            <person name="Labutti K."/>
            <person name="Andreopoulos B."/>
            <person name="Lipzen A."/>
            <person name="Chen C."/>
            <person name="Yanf M."/>
            <person name="Daum C."/>
            <person name="Ng V."/>
            <person name="Clum A."/>
            <person name="Steindorff A."/>
            <person name="Ohm R."/>
            <person name="Martin F."/>
            <person name="Silar P."/>
            <person name="Natvig D."/>
            <person name="Lalanne C."/>
            <person name="Gautier V."/>
            <person name="Ament-Velasquez S.L."/>
            <person name="Kruys A."/>
            <person name="Hutchinson M.I."/>
            <person name="Powell A.J."/>
            <person name="Barry K."/>
            <person name="Miller A.N."/>
            <person name="Grigoriev I.V."/>
            <person name="Debuchy R."/>
            <person name="Gladieux P."/>
            <person name="Thoren M.H."/>
            <person name="Johannesson H."/>
        </authorList>
    </citation>
    <scope>NUCLEOTIDE SEQUENCE</scope>
    <source>
        <strain evidence="8">CBS 540.89</strain>
    </source>
</reference>
<comment type="subcellular location">
    <subcellularLocation>
        <location evidence="6">Endomembrane system</location>
        <topology evidence="6">Single-pass membrane protein</topology>
    </subcellularLocation>
    <subcellularLocation>
        <location evidence="1">Nucleus membrane</location>
    </subcellularLocation>
</comment>
<gene>
    <name evidence="8" type="ORF">B0T21DRAFT_389264</name>
</gene>
<evidence type="ECO:0000313" key="9">
    <source>
        <dbReference type="Proteomes" id="UP001172159"/>
    </source>
</evidence>
<organism evidence="8 9">
    <name type="scientific">Apiosordaria backusii</name>
    <dbReference type="NCBI Taxonomy" id="314023"/>
    <lineage>
        <taxon>Eukaryota</taxon>
        <taxon>Fungi</taxon>
        <taxon>Dikarya</taxon>
        <taxon>Ascomycota</taxon>
        <taxon>Pezizomycotina</taxon>
        <taxon>Sordariomycetes</taxon>
        <taxon>Sordariomycetidae</taxon>
        <taxon>Sordariales</taxon>
        <taxon>Lasiosphaeriaceae</taxon>
        <taxon>Apiosordaria</taxon>
    </lineage>
</organism>
<dbReference type="Pfam" id="PF05705">
    <property type="entry name" value="DUF829"/>
    <property type="match status" value="1"/>
</dbReference>
<name>A0AA40EZF1_9PEZI</name>
<comment type="caution">
    <text evidence="8">The sequence shown here is derived from an EMBL/GenBank/DDBJ whole genome shotgun (WGS) entry which is preliminary data.</text>
</comment>
<evidence type="ECO:0000256" key="2">
    <source>
        <dbReference type="ARBA" id="ARBA00022692"/>
    </source>
</evidence>
<keyword evidence="9" id="KW-1185">Reference proteome</keyword>
<dbReference type="EMBL" id="JAUKTV010000001">
    <property type="protein sequence ID" value="KAK0748373.1"/>
    <property type="molecule type" value="Genomic_DNA"/>
</dbReference>
<keyword evidence="5" id="KW-0539">Nucleus</keyword>
<dbReference type="PANTHER" id="PTHR12265">
    <property type="entry name" value="TRANSMEMBRANE PROTEIN 53"/>
    <property type="match status" value="1"/>
</dbReference>
<evidence type="ECO:0000256" key="7">
    <source>
        <dbReference type="SAM" id="Phobius"/>
    </source>
</evidence>
<dbReference type="Gene3D" id="3.30.70.330">
    <property type="match status" value="1"/>
</dbReference>
<dbReference type="AlphaFoldDB" id="A0AA40EZF1"/>
<evidence type="ECO:0000256" key="6">
    <source>
        <dbReference type="ARBA" id="ARBA00037847"/>
    </source>
</evidence>
<evidence type="ECO:0000256" key="5">
    <source>
        <dbReference type="ARBA" id="ARBA00023242"/>
    </source>
</evidence>
<accession>A0AA40EZF1</accession>
<dbReference type="GO" id="GO:0031965">
    <property type="term" value="C:nuclear membrane"/>
    <property type="evidence" value="ECO:0007669"/>
    <property type="project" value="UniProtKB-SubCell"/>
</dbReference>
<evidence type="ECO:0000313" key="8">
    <source>
        <dbReference type="EMBL" id="KAK0748373.1"/>
    </source>
</evidence>
<sequence>MERVTSKTGDAYVEFVSRDAQRALDRHNEAIRRHRHPRLGDRPVDMAMSSQKELMEVLFPWCHHRRLVQVGLSGSDAPRRHRLSVAEPYCRFAGTVLMSSRALKQRQVIYDATCRLIEVWKETIWKGDDSQGNRHDQRVINEQLFKRFVNVGASVAQTDVPSGLVMRIRGSGTRLTIIPPHIHQPSTVNHPRRRATTAMRLPHTEGDDGSPEGPLPAPPAPLVPLGNNIFLFEPSVPPAAHDKISGSGSASGCPPPSLIILCTWLGGATTPRVAKYVEGYRKAFPGATLVLVRTVFADISARSFAALRSRLRPARDAIIKALQPPPTTTRTTESGTANPVIPQALLHIFSHGGCNTAIQLAQSISEVAGTLLCKHLRQIVFDCCPGDASFAKAFNAACLSLPPTSSAPIRALGTTAVFAAVATITALQKAGFMSSVSDMRRELNKPALFGSAARRLYLYSGADRMVGPADVQSHAQLAREAGSVPPFQPPSCPDAMASQTLPFVFHLLIETAAAASFIFRPEQQLPDCSAAAKLILRQYGGLLLSTNLVRLVAIFHHQPPSCGTGATRLLAAALGTYYAWPIHRAFARLRYKVQGDGEEEGAALGGPAVHLVLHLLCLAAFLAVAVFGDDKGA</sequence>
<dbReference type="InterPro" id="IPR008547">
    <property type="entry name" value="DUF829_TMEM53"/>
</dbReference>
<keyword evidence="3 7" id="KW-1133">Transmembrane helix</keyword>
<feature type="transmembrane region" description="Helical" evidence="7">
    <location>
        <begin position="608"/>
        <end position="628"/>
    </location>
</feature>
<proteinExistence type="predicted"/>
<dbReference type="InterPro" id="IPR012677">
    <property type="entry name" value="Nucleotide-bd_a/b_plait_sf"/>
</dbReference>
<evidence type="ECO:0000256" key="1">
    <source>
        <dbReference type="ARBA" id="ARBA00004126"/>
    </source>
</evidence>
<dbReference type="Proteomes" id="UP001172159">
    <property type="component" value="Unassembled WGS sequence"/>
</dbReference>
<protein>
    <submittedName>
        <fullName evidence="8">Uncharacterized protein</fullName>
    </submittedName>
</protein>
<evidence type="ECO:0000256" key="4">
    <source>
        <dbReference type="ARBA" id="ARBA00023136"/>
    </source>
</evidence>
<keyword evidence="2 7" id="KW-0812">Transmembrane</keyword>
<dbReference type="PANTHER" id="PTHR12265:SF30">
    <property type="entry name" value="TRANSMEMBRANE PROTEIN 53"/>
    <property type="match status" value="1"/>
</dbReference>
<keyword evidence="4 7" id="KW-0472">Membrane</keyword>
<evidence type="ECO:0000256" key="3">
    <source>
        <dbReference type="ARBA" id="ARBA00022989"/>
    </source>
</evidence>